<dbReference type="RefSeq" id="WP_186859132.1">
    <property type="nucleotide sequence ID" value="NZ_JACOOO010000001.1"/>
</dbReference>
<evidence type="ECO:0000313" key="1">
    <source>
        <dbReference type="EMBL" id="MBC5627585.1"/>
    </source>
</evidence>
<proteinExistence type="predicted"/>
<organism evidence="1 2">
    <name type="scientific">Clostridium hominis</name>
    <dbReference type="NCBI Taxonomy" id="2763036"/>
    <lineage>
        <taxon>Bacteria</taxon>
        <taxon>Bacillati</taxon>
        <taxon>Bacillota</taxon>
        <taxon>Clostridia</taxon>
        <taxon>Eubacteriales</taxon>
        <taxon>Clostridiaceae</taxon>
        <taxon>Clostridium</taxon>
    </lineage>
</organism>
<reference evidence="1 2" key="1">
    <citation type="submission" date="2020-08" db="EMBL/GenBank/DDBJ databases">
        <title>Genome public.</title>
        <authorList>
            <person name="Liu C."/>
            <person name="Sun Q."/>
        </authorList>
    </citation>
    <scope>NUCLEOTIDE SEQUENCE [LARGE SCALE GENOMIC DNA]</scope>
    <source>
        <strain evidence="1 2">NSJ-6</strain>
    </source>
</reference>
<protein>
    <submittedName>
        <fullName evidence="1">Uncharacterized protein</fullName>
    </submittedName>
</protein>
<comment type="caution">
    <text evidence="1">The sequence shown here is derived from an EMBL/GenBank/DDBJ whole genome shotgun (WGS) entry which is preliminary data.</text>
</comment>
<evidence type="ECO:0000313" key="2">
    <source>
        <dbReference type="Proteomes" id="UP000596929"/>
    </source>
</evidence>
<dbReference type="Proteomes" id="UP000596929">
    <property type="component" value="Unassembled WGS sequence"/>
</dbReference>
<sequence length="93" mass="10803">MVNKTLENQGVTKECAEYCARSIIQYMNGNTKKFEEYAAKAMVINKEIEDKLSWTSCYYKMNGKRIKAKLNMLTQEIRDLEGNILKEGVRNDN</sequence>
<accession>A0ABR7D891</accession>
<name>A0ABR7D891_9CLOT</name>
<gene>
    <name evidence="1" type="ORF">H8S20_01615</name>
</gene>
<dbReference type="EMBL" id="JACOOO010000001">
    <property type="protein sequence ID" value="MBC5627585.1"/>
    <property type="molecule type" value="Genomic_DNA"/>
</dbReference>
<keyword evidence="2" id="KW-1185">Reference proteome</keyword>